<keyword evidence="5" id="KW-0576">Peroxisome</keyword>
<dbReference type="PANTHER" id="PTHR31679">
    <property type="entry name" value="PEROXISOMAL MEMBRANE PROTEIN PEX30-RELATED"/>
    <property type="match status" value="1"/>
</dbReference>
<dbReference type="Proteomes" id="UP000189911">
    <property type="component" value="Chromosome E"/>
</dbReference>
<evidence type="ECO:0000313" key="9">
    <source>
        <dbReference type="Proteomes" id="UP000189911"/>
    </source>
</evidence>
<sequence length="391" mass="46003">MSEKGANFYAKLVQKQGQKTALTFTTAPQISWTLHRLYPFLLIFDGFLNNLMWCCDDVCLPFIYLALMKMAVNLGSVSEKETSLLKTVVDTWLGLLSLVFLVLSVTYYISSVLRELKQDEPPTLDDIVVMMENVAYKIERMREDVAEVFKLQRGQIPSLLIVLTPIYWFMARYVISPKDYVTFLLISIATFHSSWCQCTLRLIWRSLFARQLWHMICRWQVRPHPSTDICYNIVHPALEINVPEDLASLPEPQLAVKLRAFIRTEQQIEKAPQPDRPPGYLPITVMIIEYQINENQRKWPLDGWTHNLLSYERTKFTTNNEEGQDWVASTSPWEFQETIERDWFWLDDSWIPHEWIYCDTDWDIKGAKDSLNCYTRSKSWTRSSFRVLRQS</sequence>
<dbReference type="SMART" id="SM00693">
    <property type="entry name" value="DysFN"/>
    <property type="match status" value="1"/>
</dbReference>
<dbReference type="GO" id="GO:0005778">
    <property type="term" value="C:peroxisomal membrane"/>
    <property type="evidence" value="ECO:0007669"/>
    <property type="project" value="UniProtKB-SubCell"/>
</dbReference>
<gene>
    <name evidence="8" type="ORF">LANO_0E07690G</name>
</gene>
<evidence type="ECO:0000256" key="4">
    <source>
        <dbReference type="ARBA" id="ARBA00023136"/>
    </source>
</evidence>
<feature type="transmembrane region" description="Helical" evidence="6">
    <location>
        <begin position="51"/>
        <end position="72"/>
    </location>
</feature>
<evidence type="ECO:0000256" key="2">
    <source>
        <dbReference type="ARBA" id="ARBA00022692"/>
    </source>
</evidence>
<protein>
    <submittedName>
        <fullName evidence="8">LANO_0E07690g1_1</fullName>
    </submittedName>
</protein>
<name>A0A1G4JUR0_9SACH</name>
<evidence type="ECO:0000256" key="6">
    <source>
        <dbReference type="SAM" id="Phobius"/>
    </source>
</evidence>
<comment type="subcellular location">
    <subcellularLocation>
        <location evidence="1">Peroxisome membrane</location>
        <topology evidence="1">Multi-pass membrane protein</topology>
    </subcellularLocation>
</comment>
<dbReference type="InterPro" id="IPR010482">
    <property type="entry name" value="TECPR1-like_DysF"/>
</dbReference>
<dbReference type="InterPro" id="IPR052646">
    <property type="entry name" value="Peroxisomal_PEX28-32"/>
</dbReference>
<dbReference type="AlphaFoldDB" id="A0A1G4JUR0"/>
<feature type="domain" description="Peroxin/Ferlin" evidence="7">
    <location>
        <begin position="285"/>
        <end position="353"/>
    </location>
</feature>
<dbReference type="GO" id="GO:0007031">
    <property type="term" value="P:peroxisome organization"/>
    <property type="evidence" value="ECO:0007669"/>
    <property type="project" value="TreeGrafter"/>
</dbReference>
<dbReference type="Pfam" id="PF06398">
    <property type="entry name" value="Pex24p"/>
    <property type="match status" value="1"/>
</dbReference>
<feature type="transmembrane region" description="Helical" evidence="6">
    <location>
        <begin position="156"/>
        <end position="175"/>
    </location>
</feature>
<evidence type="ECO:0000256" key="3">
    <source>
        <dbReference type="ARBA" id="ARBA00022989"/>
    </source>
</evidence>
<evidence type="ECO:0000313" key="8">
    <source>
        <dbReference type="EMBL" id="SCU94688.1"/>
    </source>
</evidence>
<proteinExistence type="predicted"/>
<keyword evidence="4 6" id="KW-0472">Membrane</keyword>
<reference evidence="9" key="1">
    <citation type="submission" date="2016-03" db="EMBL/GenBank/DDBJ databases">
        <authorList>
            <person name="Devillers Hugo."/>
        </authorList>
    </citation>
    <scope>NUCLEOTIDE SEQUENCE [LARGE SCALE GENOMIC DNA]</scope>
</reference>
<evidence type="ECO:0000256" key="1">
    <source>
        <dbReference type="ARBA" id="ARBA00004585"/>
    </source>
</evidence>
<accession>A0A1G4JUR0</accession>
<evidence type="ECO:0000259" key="7">
    <source>
        <dbReference type="SMART" id="SM00693"/>
    </source>
</evidence>
<dbReference type="OrthoDB" id="5586090at2759"/>
<dbReference type="PANTHER" id="PTHR31679:SF3">
    <property type="entry name" value="PEROXISOMAL MEMBRANE PROTEIN PEX32"/>
    <property type="match status" value="1"/>
</dbReference>
<keyword evidence="2 6" id="KW-0812">Transmembrane</keyword>
<organism evidence="8 9">
    <name type="scientific">Lachancea nothofagi CBS 11611</name>
    <dbReference type="NCBI Taxonomy" id="1266666"/>
    <lineage>
        <taxon>Eukaryota</taxon>
        <taxon>Fungi</taxon>
        <taxon>Dikarya</taxon>
        <taxon>Ascomycota</taxon>
        <taxon>Saccharomycotina</taxon>
        <taxon>Saccharomycetes</taxon>
        <taxon>Saccharomycetales</taxon>
        <taxon>Saccharomycetaceae</taxon>
        <taxon>Lachancea</taxon>
    </lineage>
</organism>
<keyword evidence="3 6" id="KW-1133">Transmembrane helix</keyword>
<dbReference type="InterPro" id="IPR006614">
    <property type="entry name" value="Peroxin/Ferlin"/>
</dbReference>
<feature type="transmembrane region" description="Helical" evidence="6">
    <location>
        <begin position="92"/>
        <end position="109"/>
    </location>
</feature>
<dbReference type="EMBL" id="LT598451">
    <property type="protein sequence ID" value="SCU94688.1"/>
    <property type="molecule type" value="Genomic_DNA"/>
</dbReference>
<keyword evidence="9" id="KW-1185">Reference proteome</keyword>
<evidence type="ECO:0000256" key="5">
    <source>
        <dbReference type="ARBA" id="ARBA00023140"/>
    </source>
</evidence>